<feature type="compositionally biased region" description="Basic and acidic residues" evidence="1">
    <location>
        <begin position="187"/>
        <end position="209"/>
    </location>
</feature>
<dbReference type="Proteomes" id="UP000023152">
    <property type="component" value="Unassembled WGS sequence"/>
</dbReference>
<dbReference type="AlphaFoldDB" id="X6NJZ6"/>
<feature type="compositionally biased region" description="Acidic residues" evidence="1">
    <location>
        <begin position="246"/>
        <end position="272"/>
    </location>
</feature>
<keyword evidence="3" id="KW-1185">Reference proteome</keyword>
<feature type="compositionally biased region" description="Basic and acidic residues" evidence="1">
    <location>
        <begin position="440"/>
        <end position="466"/>
    </location>
</feature>
<feature type="region of interest" description="Disordered" evidence="1">
    <location>
        <begin position="79"/>
        <end position="295"/>
    </location>
</feature>
<feature type="compositionally biased region" description="Low complexity" evidence="1">
    <location>
        <begin position="226"/>
        <end position="235"/>
    </location>
</feature>
<proteinExistence type="predicted"/>
<feature type="compositionally biased region" description="Polar residues" evidence="1">
    <location>
        <begin position="210"/>
        <end position="222"/>
    </location>
</feature>
<feature type="region of interest" description="Disordered" evidence="1">
    <location>
        <begin position="539"/>
        <end position="564"/>
    </location>
</feature>
<feature type="compositionally biased region" description="Basic and acidic residues" evidence="1">
    <location>
        <begin position="476"/>
        <end position="496"/>
    </location>
</feature>
<feature type="compositionally biased region" description="Basic and acidic residues" evidence="1">
    <location>
        <begin position="357"/>
        <end position="368"/>
    </location>
</feature>
<evidence type="ECO:0000313" key="2">
    <source>
        <dbReference type="EMBL" id="ETO25682.1"/>
    </source>
</evidence>
<feature type="region of interest" description="Disordered" evidence="1">
    <location>
        <begin position="322"/>
        <end position="506"/>
    </location>
</feature>
<accession>X6NJZ6</accession>
<feature type="compositionally biased region" description="Polar residues" evidence="1">
    <location>
        <begin position="428"/>
        <end position="439"/>
    </location>
</feature>
<reference evidence="2 3" key="1">
    <citation type="journal article" date="2013" name="Curr. Biol.">
        <title>The Genome of the Foraminiferan Reticulomyxa filosa.</title>
        <authorList>
            <person name="Glockner G."/>
            <person name="Hulsmann N."/>
            <person name="Schleicher M."/>
            <person name="Noegel A.A."/>
            <person name="Eichinger L."/>
            <person name="Gallinger C."/>
            <person name="Pawlowski J."/>
            <person name="Sierra R."/>
            <person name="Euteneuer U."/>
            <person name="Pillet L."/>
            <person name="Moustafa A."/>
            <person name="Platzer M."/>
            <person name="Groth M."/>
            <person name="Szafranski K."/>
            <person name="Schliwa M."/>
        </authorList>
    </citation>
    <scope>NUCLEOTIDE SEQUENCE [LARGE SCALE GENOMIC DNA]</scope>
</reference>
<feature type="compositionally biased region" description="Polar residues" evidence="1">
    <location>
        <begin position="545"/>
        <end position="558"/>
    </location>
</feature>
<feature type="compositionally biased region" description="Basic and acidic residues" evidence="1">
    <location>
        <begin position="114"/>
        <end position="147"/>
    </location>
</feature>
<gene>
    <name evidence="2" type="ORF">RFI_11457</name>
</gene>
<protein>
    <submittedName>
        <fullName evidence="2">Uncharacterized protein</fullName>
    </submittedName>
</protein>
<feature type="compositionally biased region" description="Low complexity" evidence="1">
    <location>
        <begin position="153"/>
        <end position="166"/>
    </location>
</feature>
<dbReference type="PANTHER" id="PTHR36911:SF3">
    <property type="entry name" value="GATA ZINC FINGER DOMAIN-CONTAINING PROTEIN 4-RELATED"/>
    <property type="match status" value="1"/>
</dbReference>
<evidence type="ECO:0000313" key="3">
    <source>
        <dbReference type="Proteomes" id="UP000023152"/>
    </source>
</evidence>
<comment type="caution">
    <text evidence="2">The sequence shown here is derived from an EMBL/GenBank/DDBJ whole genome shotgun (WGS) entry which is preliminary data.</text>
</comment>
<name>X6NJZ6_RETFI</name>
<dbReference type="PANTHER" id="PTHR36911">
    <property type="entry name" value="LIM ZINC-BINDING DOMAIN-CONTAINING PROTEIN-RELATED"/>
    <property type="match status" value="1"/>
</dbReference>
<sequence length="564" mass="63003">MATMSDDEKTIDEEINLFDWYNSQQDNVQAVLIQTANSTDEAFFGLAGLMLKGKRYDKTQLPILRTFIKSLTSLLPEKTNGQAKEATKTKKSTALSQKGIKGRSQTMASPEEIAELRTSKSVRNTRDTRNRAPKAKEDSTAPAESKKQKGQKKGNNANNNNSNNNNRQHMERPKSVRAGTTRSKSPNTDKRSKSPNAKAEEAFRHERAKNMSSPELLSNATRNDSKSASSSTLLSPKGLHQRNYFDEDAEDDDDNNDDNDNNDNNNDNDNDNDNNNNNEKSRSKPGSTKGKWKPPSWVNVQLVDDSSFLDEKEAYRGDLLWKDAEHQEQSYTGKGKRYSPSPDRSKYGDAAQIQRNPRAEKIRSKSTADLRALAPTDEKPNFAMIGGGGAGSVESWNSSGGGTLAFRRRERHWGGGYWRDDEEKEENATATVNNDNDGTGNEHKDVDKVTKDEPPKEEQKASDDKQQQSQQNGESAKPDDKSWIKHDASTHKDHTRSQSMSAVGKLDLSRFQHLTKISISLTNSQRVVLEDKRDLSLSFRKQKSNESQQSATLPANQTSEKEGS</sequence>
<organism evidence="2 3">
    <name type="scientific">Reticulomyxa filosa</name>
    <dbReference type="NCBI Taxonomy" id="46433"/>
    <lineage>
        <taxon>Eukaryota</taxon>
        <taxon>Sar</taxon>
        <taxon>Rhizaria</taxon>
        <taxon>Retaria</taxon>
        <taxon>Foraminifera</taxon>
        <taxon>Monothalamids</taxon>
        <taxon>Reticulomyxidae</taxon>
        <taxon>Reticulomyxa</taxon>
    </lineage>
</organism>
<evidence type="ECO:0000256" key="1">
    <source>
        <dbReference type="SAM" id="MobiDB-lite"/>
    </source>
</evidence>
<dbReference type="EMBL" id="ASPP01008347">
    <property type="protein sequence ID" value="ETO25682.1"/>
    <property type="molecule type" value="Genomic_DNA"/>
</dbReference>